<dbReference type="InterPro" id="IPR000648">
    <property type="entry name" value="Oxysterol-bd"/>
</dbReference>
<protein>
    <submittedName>
        <fullName evidence="2">Oxysterol-binding protein</fullName>
    </submittedName>
</protein>
<dbReference type="Proteomes" id="UP000595437">
    <property type="component" value="Chromosome 1"/>
</dbReference>
<feature type="compositionally biased region" description="Basic and acidic residues" evidence="1">
    <location>
        <begin position="8"/>
        <end position="31"/>
    </location>
</feature>
<evidence type="ECO:0000313" key="3">
    <source>
        <dbReference type="Proteomes" id="UP000595437"/>
    </source>
</evidence>
<dbReference type="EMBL" id="CP045890">
    <property type="protein sequence ID" value="QQP55998.1"/>
    <property type="molecule type" value="Genomic_DNA"/>
</dbReference>
<dbReference type="InterPro" id="IPR037239">
    <property type="entry name" value="OSBP_sf"/>
</dbReference>
<feature type="region of interest" description="Disordered" evidence="1">
    <location>
        <begin position="1"/>
        <end position="31"/>
    </location>
</feature>
<proteinExistence type="predicted"/>
<dbReference type="GO" id="GO:0008289">
    <property type="term" value="F:lipid binding"/>
    <property type="evidence" value="ECO:0007669"/>
    <property type="project" value="InterPro"/>
</dbReference>
<gene>
    <name evidence="2" type="ORF">FKW44_000512</name>
</gene>
<sequence>MGNIGEAETLKLKLEQSQRERRNQMEEEERPHVPKWFVRQNEESGNETWIFNDRYWELRKNSQEFSQMVLDRLW</sequence>
<reference evidence="3" key="1">
    <citation type="submission" date="2021-01" db="EMBL/GenBank/DDBJ databases">
        <title>Caligus Genome Assembly.</title>
        <authorList>
            <person name="Gallardo-Escarate C."/>
        </authorList>
    </citation>
    <scope>NUCLEOTIDE SEQUENCE [LARGE SCALE GENOMIC DNA]</scope>
</reference>
<dbReference type="Pfam" id="PF01237">
    <property type="entry name" value="Oxysterol_BP"/>
    <property type="match status" value="1"/>
</dbReference>
<organism evidence="2 3">
    <name type="scientific">Caligus rogercresseyi</name>
    <name type="common">Sea louse</name>
    <dbReference type="NCBI Taxonomy" id="217165"/>
    <lineage>
        <taxon>Eukaryota</taxon>
        <taxon>Metazoa</taxon>
        <taxon>Ecdysozoa</taxon>
        <taxon>Arthropoda</taxon>
        <taxon>Crustacea</taxon>
        <taxon>Multicrustacea</taxon>
        <taxon>Hexanauplia</taxon>
        <taxon>Copepoda</taxon>
        <taxon>Siphonostomatoida</taxon>
        <taxon>Caligidae</taxon>
        <taxon>Caligus</taxon>
    </lineage>
</organism>
<dbReference type="Gene3D" id="3.30.70.3490">
    <property type="match status" value="1"/>
</dbReference>
<evidence type="ECO:0000313" key="2">
    <source>
        <dbReference type="EMBL" id="QQP55998.1"/>
    </source>
</evidence>
<evidence type="ECO:0000256" key="1">
    <source>
        <dbReference type="SAM" id="MobiDB-lite"/>
    </source>
</evidence>
<dbReference type="SUPFAM" id="SSF144000">
    <property type="entry name" value="Oxysterol-binding protein-like"/>
    <property type="match status" value="1"/>
</dbReference>
<accession>A0A7T8QUY2</accession>
<name>A0A7T8QUY2_CALRO</name>
<keyword evidence="3" id="KW-1185">Reference proteome</keyword>
<dbReference type="AlphaFoldDB" id="A0A7T8QUY2"/>